<evidence type="ECO:0000313" key="2">
    <source>
        <dbReference type="Proteomes" id="UP000245627"/>
    </source>
</evidence>
<organism evidence="1 2">
    <name type="scientific">Sphingobacterium corticibacter</name>
    <dbReference type="NCBI Taxonomy" id="2171749"/>
    <lineage>
        <taxon>Bacteria</taxon>
        <taxon>Pseudomonadati</taxon>
        <taxon>Bacteroidota</taxon>
        <taxon>Sphingobacteriia</taxon>
        <taxon>Sphingobacteriales</taxon>
        <taxon>Sphingobacteriaceae</taxon>
        <taxon>Sphingobacterium</taxon>
    </lineage>
</organism>
<comment type="caution">
    <text evidence="1">The sequence shown here is derived from an EMBL/GenBank/DDBJ whole genome shotgun (WGS) entry which is preliminary data.</text>
</comment>
<accession>A0A2T8HNK2</accession>
<dbReference type="EMBL" id="QDKG01000001">
    <property type="protein sequence ID" value="PVH26990.1"/>
    <property type="molecule type" value="Genomic_DNA"/>
</dbReference>
<protein>
    <submittedName>
        <fullName evidence="1">Uncharacterized protein</fullName>
    </submittedName>
</protein>
<gene>
    <name evidence="1" type="ORF">DC487_05185</name>
</gene>
<dbReference type="Proteomes" id="UP000245627">
    <property type="component" value="Unassembled WGS sequence"/>
</dbReference>
<reference evidence="1 2" key="1">
    <citation type="submission" date="2018-04" db="EMBL/GenBank/DDBJ databases">
        <title>Sphingobacterium cortibacter sp. nov.</title>
        <authorList>
            <person name="Li Y."/>
        </authorList>
    </citation>
    <scope>NUCLEOTIDE SEQUENCE [LARGE SCALE GENOMIC DNA]</scope>
    <source>
        <strain evidence="1 2">2c-3</strain>
    </source>
</reference>
<proteinExistence type="predicted"/>
<dbReference type="AlphaFoldDB" id="A0A2T8HNK2"/>
<sequence length="137" mass="15380">MITTSVSTIPTTVNLQQYLQQYHPDIAQEVYQRFKSLPCTPEIIKSVHTHTIPLASEHWQVQIISIAAALLLVSPETIYTDCGIRRNSGVATMLGKQIGVSHQVISKKVERARHYYTHVSWARDAVDQIVKEVKGNG</sequence>
<name>A0A2T8HNK2_9SPHI</name>
<evidence type="ECO:0000313" key="1">
    <source>
        <dbReference type="EMBL" id="PVH26990.1"/>
    </source>
</evidence>
<keyword evidence="2" id="KW-1185">Reference proteome</keyword>